<evidence type="ECO:0000313" key="4">
    <source>
        <dbReference type="Proteomes" id="UP001300502"/>
    </source>
</evidence>
<dbReference type="AlphaFoldDB" id="A0AAV9I710"/>
<dbReference type="Proteomes" id="UP001300502">
    <property type="component" value="Unassembled WGS sequence"/>
</dbReference>
<protein>
    <submittedName>
        <fullName evidence="3">Uncharacterized protein</fullName>
    </submittedName>
</protein>
<feature type="region of interest" description="Disordered" evidence="2">
    <location>
        <begin position="78"/>
        <end position="105"/>
    </location>
</feature>
<reference evidence="3 4" key="1">
    <citation type="submission" date="2022-07" db="EMBL/GenBank/DDBJ databases">
        <title>Genome-wide signatures of adaptation to extreme environments.</title>
        <authorList>
            <person name="Cho C.H."/>
            <person name="Yoon H.S."/>
        </authorList>
    </citation>
    <scope>NUCLEOTIDE SEQUENCE [LARGE SCALE GENOMIC DNA]</scope>
    <source>
        <strain evidence="3 4">108.79 E11</strain>
    </source>
</reference>
<feature type="coiled-coil region" evidence="1">
    <location>
        <begin position="646"/>
        <end position="673"/>
    </location>
</feature>
<evidence type="ECO:0000256" key="2">
    <source>
        <dbReference type="SAM" id="MobiDB-lite"/>
    </source>
</evidence>
<gene>
    <name evidence="3" type="ORF">GAYE_FCTG49G0071</name>
</gene>
<name>A0AAV9I710_9RHOD</name>
<proteinExistence type="predicted"/>
<dbReference type="EMBL" id="JANCYU010000001">
    <property type="protein sequence ID" value="KAK4522192.1"/>
    <property type="molecule type" value="Genomic_DNA"/>
</dbReference>
<sequence length="675" mass="77629">MNRQEHRSVLLTPSLRTSSNKCILQESTDSNVNSQSKKLELYKAKLKASVQEKQQLQADHQRLVRRLKELERKNLEKIQQNKQSRLSKCQKQLSTDSGAFSSNNYSKNFQPEYPENFESIENCDVLSAHQIPGILENMDLSVTEGFRDSFTPLEFRKSLRLPDVTKQPKNTKCKKEQRSLQFDSNHKFPDVTSITVTDERLNEVPLHSDDSPRSLSKEMESKGETIRAAGKTALISEELSMLRDRKKKLEQEICRLKDELSKEEAKRWEVMDQHMQTKRKLCTVMNNWRLFYDQLFQNFLPECRNFLTSLTMPKVGKECLEMKACELSSANENKENSANSIREDMQEELSTDFFLDAKNSSNASFFNNNLMSNSSEIFHTSREQLDIPSEKPESKTLPGVENFTYSAEWSTTFNDFVCNHSPVREVCHKLIKEYKNLDYVERKIKGITDKLETRVDRLTCKIAVLRQTCNIPAFLSSSRLFSDCSKLFSAPDSSGSTCNEELANSLCSYQVSQTKKPIFKELNGSESASCLSLCNLELLRKKIEYLESKYSSILAKALIESSLFHCSGHELKSCEESPSIRFLSLLELLLRNLEQVPLSESNFSVHSREKLNIDYSRKGVVGNSQSDYPQDSCRGVQFSQTFCSFCESLYQENRVLKERIAELEEENSSLADRIF</sequence>
<comment type="caution">
    <text evidence="3">The sequence shown here is derived from an EMBL/GenBank/DDBJ whole genome shotgun (WGS) entry which is preliminary data.</text>
</comment>
<keyword evidence="1" id="KW-0175">Coiled coil</keyword>
<organism evidence="3 4">
    <name type="scientific">Galdieria yellowstonensis</name>
    <dbReference type="NCBI Taxonomy" id="3028027"/>
    <lineage>
        <taxon>Eukaryota</taxon>
        <taxon>Rhodophyta</taxon>
        <taxon>Bangiophyceae</taxon>
        <taxon>Galdieriales</taxon>
        <taxon>Galdieriaceae</taxon>
        <taxon>Galdieria</taxon>
    </lineage>
</organism>
<evidence type="ECO:0000313" key="3">
    <source>
        <dbReference type="EMBL" id="KAK4522192.1"/>
    </source>
</evidence>
<feature type="region of interest" description="Disordered" evidence="2">
    <location>
        <begin position="202"/>
        <end position="225"/>
    </location>
</feature>
<evidence type="ECO:0000256" key="1">
    <source>
        <dbReference type="SAM" id="Coils"/>
    </source>
</evidence>
<accession>A0AAV9I710</accession>
<feature type="coiled-coil region" evidence="1">
    <location>
        <begin position="232"/>
        <end position="266"/>
    </location>
</feature>
<keyword evidence="4" id="KW-1185">Reference proteome</keyword>